<evidence type="ECO:0000256" key="3">
    <source>
        <dbReference type="ARBA" id="ARBA00023224"/>
    </source>
</evidence>
<dbReference type="Gene3D" id="3.40.50.300">
    <property type="entry name" value="P-loop containing nucleotide triphosphate hydrolases"/>
    <property type="match status" value="2"/>
</dbReference>
<dbReference type="InterPro" id="IPR027417">
    <property type="entry name" value="P-loop_NTPase"/>
</dbReference>
<evidence type="ECO:0000313" key="5">
    <source>
        <dbReference type="EMBL" id="KAL0956213.1"/>
    </source>
</evidence>
<dbReference type="InterPro" id="IPR001019">
    <property type="entry name" value="Gprotein_alpha_su"/>
</dbReference>
<dbReference type="SMART" id="SM00275">
    <property type="entry name" value="G_alpha"/>
    <property type="match status" value="1"/>
</dbReference>
<keyword evidence="1" id="KW-0547">Nucleotide-binding</keyword>
<evidence type="ECO:0000313" key="6">
    <source>
        <dbReference type="Proteomes" id="UP001556367"/>
    </source>
</evidence>
<dbReference type="SUPFAM" id="SSF47895">
    <property type="entry name" value="Transducin (alpha subunit), insertion domain"/>
    <property type="match status" value="1"/>
</dbReference>
<feature type="region of interest" description="Disordered" evidence="4">
    <location>
        <begin position="1"/>
        <end position="22"/>
    </location>
</feature>
<accession>A0ABR3JLN6</accession>
<keyword evidence="6" id="KW-1185">Reference proteome</keyword>
<keyword evidence="2" id="KW-0342">GTP-binding</keyword>
<dbReference type="Gene3D" id="1.10.400.10">
    <property type="entry name" value="GI Alpha 1, domain 2-like"/>
    <property type="match status" value="1"/>
</dbReference>
<keyword evidence="3" id="KW-0807">Transducer</keyword>
<evidence type="ECO:0000256" key="1">
    <source>
        <dbReference type="ARBA" id="ARBA00022741"/>
    </source>
</evidence>
<name>A0ABR3JLN6_9AGAR</name>
<dbReference type="EMBL" id="JASNQZ010000006">
    <property type="protein sequence ID" value="KAL0956213.1"/>
    <property type="molecule type" value="Genomic_DNA"/>
</dbReference>
<dbReference type="InterPro" id="IPR011025">
    <property type="entry name" value="GproteinA_insert"/>
</dbReference>
<protein>
    <submittedName>
        <fullName evidence="5">Uncharacterized protein</fullName>
    </submittedName>
</protein>
<sequence length="444" mass="50350">MPASDSTDTLAQKIAPPQDESEAARHARILQETLAYEVSKQIDAEIRACKAALRKKKAVKVLVLGQAESGKTTTIKNFQMQYARQSWLEERHSWRAVIYLNLVRSVNLITDILSVELDETSTAADGVTLSDQHQILLLRLSPLRRIQASLEDLFATGTFPALRDDRRHSSPLSVMAAARIIRVSDDMDGLDLKPTYAPVLQEFTVFSNCGWKSVLGKSRLPEFSTGTRSPKRRHADPVDEVEDLLCSCKDDIKALWRDLGVKRSLAYHHLRVEDSSGFFLNDVDRIVARGYVPSDEDIVRARLRTMGVQEYSLTLDRGESSRTEWIMYDVAGCRTQRAAWVPYFTDVTAIIFVAPLSCFDEQLAENHRVNRLQDSFQLWDTICCSALLAHVQMILLMNKCDLLEKKLKKDKLRVHDYIPEFQGENNMKTVTTCTSTLSCMLLTY</sequence>
<dbReference type="PRINTS" id="PR00318">
    <property type="entry name" value="GPROTEINA"/>
</dbReference>
<gene>
    <name evidence="5" type="ORF">HGRIS_002370</name>
</gene>
<dbReference type="SUPFAM" id="SSF52540">
    <property type="entry name" value="P-loop containing nucleoside triphosphate hydrolases"/>
    <property type="match status" value="1"/>
</dbReference>
<dbReference type="Pfam" id="PF00503">
    <property type="entry name" value="G-alpha"/>
    <property type="match status" value="1"/>
</dbReference>
<feature type="compositionally biased region" description="Polar residues" evidence="4">
    <location>
        <begin position="1"/>
        <end position="10"/>
    </location>
</feature>
<dbReference type="PROSITE" id="PS51882">
    <property type="entry name" value="G_ALPHA"/>
    <property type="match status" value="1"/>
</dbReference>
<dbReference type="PANTHER" id="PTHR10218">
    <property type="entry name" value="GTP-BINDING PROTEIN ALPHA SUBUNIT"/>
    <property type="match status" value="1"/>
</dbReference>
<comment type="caution">
    <text evidence="5">The sequence shown here is derived from an EMBL/GenBank/DDBJ whole genome shotgun (WGS) entry which is preliminary data.</text>
</comment>
<dbReference type="PANTHER" id="PTHR10218:SF360">
    <property type="entry name" value="GUANINE NUCLEOTIDE-BINDING PROTEIN SUBUNIT ALPHA HOMOLOG"/>
    <property type="match status" value="1"/>
</dbReference>
<dbReference type="Proteomes" id="UP001556367">
    <property type="component" value="Unassembled WGS sequence"/>
</dbReference>
<evidence type="ECO:0000256" key="2">
    <source>
        <dbReference type="ARBA" id="ARBA00023134"/>
    </source>
</evidence>
<evidence type="ECO:0000256" key="4">
    <source>
        <dbReference type="SAM" id="MobiDB-lite"/>
    </source>
</evidence>
<organism evidence="5 6">
    <name type="scientific">Hohenbuehelia grisea</name>
    <dbReference type="NCBI Taxonomy" id="104357"/>
    <lineage>
        <taxon>Eukaryota</taxon>
        <taxon>Fungi</taxon>
        <taxon>Dikarya</taxon>
        <taxon>Basidiomycota</taxon>
        <taxon>Agaricomycotina</taxon>
        <taxon>Agaricomycetes</taxon>
        <taxon>Agaricomycetidae</taxon>
        <taxon>Agaricales</taxon>
        <taxon>Pleurotineae</taxon>
        <taxon>Pleurotaceae</taxon>
        <taxon>Hohenbuehelia</taxon>
    </lineage>
</organism>
<proteinExistence type="predicted"/>
<reference evidence="6" key="1">
    <citation type="submission" date="2024-06" db="EMBL/GenBank/DDBJ databases">
        <title>Multi-omics analyses provide insights into the biosynthesis of the anticancer antibiotic pleurotin in Hohenbuehelia grisea.</title>
        <authorList>
            <person name="Weaver J.A."/>
            <person name="Alberti F."/>
        </authorList>
    </citation>
    <scope>NUCLEOTIDE SEQUENCE [LARGE SCALE GENOMIC DNA]</scope>
    <source>
        <strain evidence="6">T-177</strain>
    </source>
</reference>